<organism evidence="1 2">
    <name type="scientific">Tanacetum coccineum</name>
    <dbReference type="NCBI Taxonomy" id="301880"/>
    <lineage>
        <taxon>Eukaryota</taxon>
        <taxon>Viridiplantae</taxon>
        <taxon>Streptophyta</taxon>
        <taxon>Embryophyta</taxon>
        <taxon>Tracheophyta</taxon>
        <taxon>Spermatophyta</taxon>
        <taxon>Magnoliopsida</taxon>
        <taxon>eudicotyledons</taxon>
        <taxon>Gunneridae</taxon>
        <taxon>Pentapetalae</taxon>
        <taxon>asterids</taxon>
        <taxon>campanulids</taxon>
        <taxon>Asterales</taxon>
        <taxon>Asteraceae</taxon>
        <taxon>Asteroideae</taxon>
        <taxon>Anthemideae</taxon>
        <taxon>Anthemidinae</taxon>
        <taxon>Tanacetum</taxon>
    </lineage>
</organism>
<gene>
    <name evidence="1" type="ORF">Tco_1030294</name>
</gene>
<sequence length="96" mass="9942">MMHVVYSYDASFGASGVDYGCVTGVEAVSCLDGVWNPESALIVDPIDPATTMTQELVYRGGRSDEGVKIYKEPIILGGPAKLSGKAISLVTASAGS</sequence>
<comment type="caution">
    <text evidence="1">The sequence shown here is derived from an EMBL/GenBank/DDBJ whole genome shotgun (WGS) entry which is preliminary data.</text>
</comment>
<dbReference type="Proteomes" id="UP001151760">
    <property type="component" value="Unassembled WGS sequence"/>
</dbReference>
<protein>
    <submittedName>
        <fullName evidence="1">Uncharacterized protein</fullName>
    </submittedName>
</protein>
<evidence type="ECO:0000313" key="2">
    <source>
        <dbReference type="Proteomes" id="UP001151760"/>
    </source>
</evidence>
<proteinExistence type="predicted"/>
<accession>A0ABQ5G5T8</accession>
<reference evidence="1" key="2">
    <citation type="submission" date="2022-01" db="EMBL/GenBank/DDBJ databases">
        <authorList>
            <person name="Yamashiro T."/>
            <person name="Shiraishi A."/>
            <person name="Satake H."/>
            <person name="Nakayama K."/>
        </authorList>
    </citation>
    <scope>NUCLEOTIDE SEQUENCE</scope>
</reference>
<evidence type="ECO:0000313" key="1">
    <source>
        <dbReference type="EMBL" id="GJT71008.1"/>
    </source>
</evidence>
<name>A0ABQ5G5T8_9ASTR</name>
<dbReference type="EMBL" id="BQNB010018132">
    <property type="protein sequence ID" value="GJT71008.1"/>
    <property type="molecule type" value="Genomic_DNA"/>
</dbReference>
<keyword evidence="2" id="KW-1185">Reference proteome</keyword>
<reference evidence="1" key="1">
    <citation type="journal article" date="2022" name="Int. J. Mol. Sci.">
        <title>Draft Genome of Tanacetum Coccineum: Genomic Comparison of Closely Related Tanacetum-Family Plants.</title>
        <authorList>
            <person name="Yamashiro T."/>
            <person name="Shiraishi A."/>
            <person name="Nakayama K."/>
            <person name="Satake H."/>
        </authorList>
    </citation>
    <scope>NUCLEOTIDE SEQUENCE</scope>
</reference>